<organism evidence="2 3">
    <name type="scientific">Gymnopus androsaceus JB14</name>
    <dbReference type="NCBI Taxonomy" id="1447944"/>
    <lineage>
        <taxon>Eukaryota</taxon>
        <taxon>Fungi</taxon>
        <taxon>Dikarya</taxon>
        <taxon>Basidiomycota</taxon>
        <taxon>Agaricomycotina</taxon>
        <taxon>Agaricomycetes</taxon>
        <taxon>Agaricomycetidae</taxon>
        <taxon>Agaricales</taxon>
        <taxon>Marasmiineae</taxon>
        <taxon>Omphalotaceae</taxon>
        <taxon>Gymnopus</taxon>
    </lineage>
</organism>
<evidence type="ECO:0000256" key="1">
    <source>
        <dbReference type="SAM" id="MobiDB-lite"/>
    </source>
</evidence>
<evidence type="ECO:0000313" key="3">
    <source>
        <dbReference type="Proteomes" id="UP000799118"/>
    </source>
</evidence>
<evidence type="ECO:0000313" key="2">
    <source>
        <dbReference type="EMBL" id="KAE9409067.1"/>
    </source>
</evidence>
<proteinExistence type="predicted"/>
<accession>A0A6A4IJ97</accession>
<dbReference type="EMBL" id="ML769389">
    <property type="protein sequence ID" value="KAE9409067.1"/>
    <property type="molecule type" value="Genomic_DNA"/>
</dbReference>
<keyword evidence="3" id="KW-1185">Reference proteome</keyword>
<dbReference type="AlphaFoldDB" id="A0A6A4IJ97"/>
<dbReference type="Proteomes" id="UP000799118">
    <property type="component" value="Unassembled WGS sequence"/>
</dbReference>
<name>A0A6A4IJ97_9AGAR</name>
<reference evidence="2" key="1">
    <citation type="journal article" date="2019" name="Environ. Microbiol.">
        <title>Fungal ecological strategies reflected in gene transcription - a case study of two litter decomposers.</title>
        <authorList>
            <person name="Barbi F."/>
            <person name="Kohler A."/>
            <person name="Barry K."/>
            <person name="Baskaran P."/>
            <person name="Daum C."/>
            <person name="Fauchery L."/>
            <person name="Ihrmark K."/>
            <person name="Kuo A."/>
            <person name="LaButti K."/>
            <person name="Lipzen A."/>
            <person name="Morin E."/>
            <person name="Grigoriev I.V."/>
            <person name="Henrissat B."/>
            <person name="Lindahl B."/>
            <person name="Martin F."/>
        </authorList>
    </citation>
    <scope>NUCLEOTIDE SEQUENCE</scope>
    <source>
        <strain evidence="2">JB14</strain>
    </source>
</reference>
<feature type="region of interest" description="Disordered" evidence="1">
    <location>
        <begin position="161"/>
        <end position="226"/>
    </location>
</feature>
<gene>
    <name evidence="2" type="ORF">BT96DRAFT_932333</name>
</gene>
<sequence length="256" mass="27672">MIILFIGLRNVARVLLITSPSVHHLERQLLSIVGNTFPPLAHSTLLTMHRCPRRGQPMVNPPIIPPNSPTTPNPFIANAQSLQHYQESISVIGNTRRRGSGSGPTAIAPTVVTTEPIQDEPQAVPTSPAPLSAAAGHLQCLAVTPPRDSEHSQTLPIIETTGAEPEAQPSVHEEHGSHTSERRDDERESSRHDKEEDANEDADPHPQPSTDLPPGGDPEDHQVEGEGVVVEAADLLEDPEMILMMMKIILVNSSIS</sequence>
<feature type="compositionally biased region" description="Basic and acidic residues" evidence="1">
    <location>
        <begin position="171"/>
        <end position="195"/>
    </location>
</feature>
<protein>
    <submittedName>
        <fullName evidence="2">Uncharacterized protein</fullName>
    </submittedName>
</protein>